<dbReference type="Proteomes" id="UP000694844">
    <property type="component" value="Chromosome 6"/>
</dbReference>
<dbReference type="PRINTS" id="PR00003">
    <property type="entry name" value="4DISULPHCORE"/>
</dbReference>
<dbReference type="SMART" id="SM00217">
    <property type="entry name" value="WAP"/>
    <property type="match status" value="1"/>
</dbReference>
<dbReference type="Gene3D" id="4.10.75.10">
    <property type="entry name" value="Elafin-like"/>
    <property type="match status" value="1"/>
</dbReference>
<gene>
    <name evidence="3" type="primary">LOC111102307</name>
</gene>
<dbReference type="SUPFAM" id="SSF57256">
    <property type="entry name" value="Elafin-like"/>
    <property type="match status" value="1"/>
</dbReference>
<dbReference type="InterPro" id="IPR008197">
    <property type="entry name" value="WAP_dom"/>
</dbReference>
<proteinExistence type="predicted"/>
<dbReference type="PANTHER" id="PTHR19441:SF95">
    <property type="entry name" value="PERLWAPIN ISOFORM X1"/>
    <property type="match status" value="1"/>
</dbReference>
<evidence type="ECO:0000313" key="3">
    <source>
        <dbReference type="RefSeq" id="XP_022290704.1"/>
    </source>
</evidence>
<reference evidence="3" key="1">
    <citation type="submission" date="2025-08" db="UniProtKB">
        <authorList>
            <consortium name="RefSeq"/>
        </authorList>
    </citation>
    <scope>IDENTIFICATION</scope>
    <source>
        <tissue evidence="3">Whole sample</tissue>
    </source>
</reference>
<evidence type="ECO:0000313" key="2">
    <source>
        <dbReference type="Proteomes" id="UP000694844"/>
    </source>
</evidence>
<dbReference type="FunFam" id="4.10.75.10:FF:000001">
    <property type="entry name" value="Anosmin 1"/>
    <property type="match status" value="1"/>
</dbReference>
<dbReference type="GO" id="GO:0004867">
    <property type="term" value="F:serine-type endopeptidase inhibitor activity"/>
    <property type="evidence" value="ECO:0007669"/>
    <property type="project" value="TreeGrafter"/>
</dbReference>
<sequence>MGNIAHDKLIKPGVCPYLSLAILRSCSSDCTGDSTCEGDRKCCYNGCARTCVDPGYSFVTLSSVMSPFSTTPVTTYSRTRETTKQSTVASLGV</sequence>
<organism evidence="2 3">
    <name type="scientific">Crassostrea virginica</name>
    <name type="common">Eastern oyster</name>
    <dbReference type="NCBI Taxonomy" id="6565"/>
    <lineage>
        <taxon>Eukaryota</taxon>
        <taxon>Metazoa</taxon>
        <taxon>Spiralia</taxon>
        <taxon>Lophotrochozoa</taxon>
        <taxon>Mollusca</taxon>
        <taxon>Bivalvia</taxon>
        <taxon>Autobranchia</taxon>
        <taxon>Pteriomorphia</taxon>
        <taxon>Ostreida</taxon>
        <taxon>Ostreoidea</taxon>
        <taxon>Ostreidae</taxon>
        <taxon>Crassostrea</taxon>
    </lineage>
</organism>
<dbReference type="InterPro" id="IPR036645">
    <property type="entry name" value="Elafin-like_sf"/>
</dbReference>
<dbReference type="PANTHER" id="PTHR19441">
    <property type="entry name" value="WHEY ACDIC PROTEIN WAP"/>
    <property type="match status" value="1"/>
</dbReference>
<dbReference type="RefSeq" id="XP_022290704.1">
    <property type="nucleotide sequence ID" value="XM_022434996.1"/>
</dbReference>
<dbReference type="Pfam" id="PF00095">
    <property type="entry name" value="WAP"/>
    <property type="match status" value="1"/>
</dbReference>
<dbReference type="InterPro" id="IPR050514">
    <property type="entry name" value="WAP_four-disulfide_core"/>
</dbReference>
<keyword evidence="2" id="KW-1185">Reference proteome</keyword>
<dbReference type="KEGG" id="cvn:111102307"/>
<evidence type="ECO:0000259" key="1">
    <source>
        <dbReference type="PROSITE" id="PS51390"/>
    </source>
</evidence>
<dbReference type="GO" id="GO:0005615">
    <property type="term" value="C:extracellular space"/>
    <property type="evidence" value="ECO:0007669"/>
    <property type="project" value="TreeGrafter"/>
</dbReference>
<dbReference type="GeneID" id="111102307"/>
<name>A0A8B8AKY3_CRAVI</name>
<dbReference type="AlphaFoldDB" id="A0A8B8AKY3"/>
<accession>A0A8B8AKY3</accession>
<feature type="domain" description="WAP" evidence="1">
    <location>
        <begin position="8"/>
        <end position="55"/>
    </location>
</feature>
<dbReference type="PROSITE" id="PS51390">
    <property type="entry name" value="WAP"/>
    <property type="match status" value="1"/>
</dbReference>
<dbReference type="CDD" id="cd00199">
    <property type="entry name" value="WAP"/>
    <property type="match status" value="1"/>
</dbReference>
<protein>
    <submittedName>
        <fullName evidence="3">Notewaprin-b-like</fullName>
    </submittedName>
</protein>